<sequence length="435" mass="47897">MNRSAEPALRSLLPTHNGPFPPQLTELAGSLLAQSRHRASTLKADEEIARSYACAHIACDRLKTSLNLPPIEPRPPIQPRLYKRLYTHLDTILAPTPGARASAAALRIEQGNSLSSPAQSAANTPRRTQAGAPAKTGATPSKTAAGQPTPRKTAQPAAPTSQFPPWVRPTVRYICHELGHPQLAPTIAAGLAAIHREVEIEAKEKKYRPKKEKTEKAEGQEGENKDEEEDESGEDEDDEDMTEWLEDSLTALVAALYLYCMTSWREHHGTKPGNGPSSGLDERQFQLDERAILCAFEKVRGVVGARDESAWDGWLDLQKRTFRDALVVVSKHQWLQSDWYQDIANLQVSSGDGVDGADGALSDEERGDGEGDDGDYGGVSIPTKVWRADSMFQARYDFLSEAKQQDYDAWRTGMLEEIAGLQEAQHQPQPMEVDS</sequence>
<feature type="domain" description="ORC6 first cyclin-like" evidence="7">
    <location>
        <begin position="9"/>
        <end position="95"/>
    </location>
</feature>
<dbReference type="Proteomes" id="UP001583186">
    <property type="component" value="Unassembled WGS sequence"/>
</dbReference>
<comment type="caution">
    <text evidence="8">The sequence shown here is derived from an EMBL/GenBank/DDBJ whole genome shotgun (WGS) entry which is preliminary data.</text>
</comment>
<evidence type="ECO:0000313" key="8">
    <source>
        <dbReference type="EMBL" id="KAL1900936.1"/>
    </source>
</evidence>
<feature type="compositionally biased region" description="Polar residues" evidence="6">
    <location>
        <begin position="138"/>
        <end position="163"/>
    </location>
</feature>
<dbReference type="Pfam" id="PF05460">
    <property type="entry name" value="ORC6"/>
    <property type="match status" value="1"/>
</dbReference>
<evidence type="ECO:0000256" key="2">
    <source>
        <dbReference type="ARBA" id="ARBA00010840"/>
    </source>
</evidence>
<feature type="region of interest" description="Disordered" evidence="6">
    <location>
        <begin position="1"/>
        <end position="20"/>
    </location>
</feature>
<comment type="similarity">
    <text evidence="2">Belongs to the ORC6 family.</text>
</comment>
<keyword evidence="5" id="KW-0539">Nucleus</keyword>
<keyword evidence="4" id="KW-0238">DNA-binding</keyword>
<evidence type="ECO:0000256" key="1">
    <source>
        <dbReference type="ARBA" id="ARBA00004123"/>
    </source>
</evidence>
<organism evidence="8 9">
    <name type="scientific">Sporothrix stenoceras</name>
    <dbReference type="NCBI Taxonomy" id="5173"/>
    <lineage>
        <taxon>Eukaryota</taxon>
        <taxon>Fungi</taxon>
        <taxon>Dikarya</taxon>
        <taxon>Ascomycota</taxon>
        <taxon>Pezizomycotina</taxon>
        <taxon>Sordariomycetes</taxon>
        <taxon>Sordariomycetidae</taxon>
        <taxon>Ophiostomatales</taxon>
        <taxon>Ophiostomataceae</taxon>
        <taxon>Sporothrix</taxon>
    </lineage>
</organism>
<evidence type="ECO:0000256" key="5">
    <source>
        <dbReference type="ARBA" id="ARBA00023242"/>
    </source>
</evidence>
<dbReference type="EMBL" id="JAWCUI010000008">
    <property type="protein sequence ID" value="KAL1900936.1"/>
    <property type="molecule type" value="Genomic_DNA"/>
</dbReference>
<evidence type="ECO:0000256" key="3">
    <source>
        <dbReference type="ARBA" id="ARBA00022705"/>
    </source>
</evidence>
<dbReference type="InterPro" id="IPR008721">
    <property type="entry name" value="ORC6_cyclin_first"/>
</dbReference>
<gene>
    <name evidence="8" type="ORF">Sste5346_001997</name>
</gene>
<evidence type="ECO:0000259" key="7">
    <source>
        <dbReference type="Pfam" id="PF05460"/>
    </source>
</evidence>
<evidence type="ECO:0000256" key="4">
    <source>
        <dbReference type="ARBA" id="ARBA00023125"/>
    </source>
</evidence>
<feature type="compositionally biased region" description="Polar residues" evidence="6">
    <location>
        <begin position="111"/>
        <end position="127"/>
    </location>
</feature>
<evidence type="ECO:0000313" key="9">
    <source>
        <dbReference type="Proteomes" id="UP001583186"/>
    </source>
</evidence>
<accession>A0ABR3ZJR4</accession>
<evidence type="ECO:0000256" key="6">
    <source>
        <dbReference type="SAM" id="MobiDB-lite"/>
    </source>
</evidence>
<name>A0ABR3ZJR4_9PEZI</name>
<feature type="compositionally biased region" description="Acidic residues" evidence="6">
    <location>
        <begin position="224"/>
        <end position="241"/>
    </location>
</feature>
<comment type="subcellular location">
    <subcellularLocation>
        <location evidence="1">Nucleus</location>
    </subcellularLocation>
</comment>
<reference evidence="8 9" key="1">
    <citation type="journal article" date="2024" name="IMA Fungus">
        <title>IMA Genome - F19 : A genome assembly and annotation guide to empower mycologists, including annotated draft genome sequences of Ceratocystis pirilliformis, Diaporthe australafricana, Fusarium ophioides, Paecilomyces lecythidis, and Sporothrix stenoceras.</title>
        <authorList>
            <person name="Aylward J."/>
            <person name="Wilson A.M."/>
            <person name="Visagie C.M."/>
            <person name="Spraker J."/>
            <person name="Barnes I."/>
            <person name="Buitendag C."/>
            <person name="Ceriani C."/>
            <person name="Del Mar Angel L."/>
            <person name="du Plessis D."/>
            <person name="Fuchs T."/>
            <person name="Gasser K."/>
            <person name="Kramer D."/>
            <person name="Li W."/>
            <person name="Munsamy K."/>
            <person name="Piso A."/>
            <person name="Price J.L."/>
            <person name="Sonnekus B."/>
            <person name="Thomas C."/>
            <person name="van der Nest A."/>
            <person name="van Dijk A."/>
            <person name="van Heerden A."/>
            <person name="van Vuuren N."/>
            <person name="Yilmaz N."/>
            <person name="Duong T.A."/>
            <person name="van der Merwe N.A."/>
            <person name="Wingfield M.J."/>
            <person name="Wingfield B.D."/>
        </authorList>
    </citation>
    <scope>NUCLEOTIDE SEQUENCE [LARGE SCALE GENOMIC DNA]</scope>
    <source>
        <strain evidence="8 9">CMW 5346</strain>
    </source>
</reference>
<feature type="region of interest" description="Disordered" evidence="6">
    <location>
        <begin position="111"/>
        <end position="165"/>
    </location>
</feature>
<feature type="compositionally biased region" description="Acidic residues" evidence="6">
    <location>
        <begin position="361"/>
        <end position="375"/>
    </location>
</feature>
<protein>
    <recommendedName>
        <fullName evidence="7">ORC6 first cyclin-like domain-containing protein</fullName>
    </recommendedName>
</protein>
<feature type="region of interest" description="Disordered" evidence="6">
    <location>
        <begin position="354"/>
        <end position="378"/>
    </location>
</feature>
<feature type="compositionally biased region" description="Basic and acidic residues" evidence="6">
    <location>
        <begin position="212"/>
        <end position="223"/>
    </location>
</feature>
<keyword evidence="9" id="KW-1185">Reference proteome</keyword>
<keyword evidence="3" id="KW-0235">DNA replication</keyword>
<feature type="region of interest" description="Disordered" evidence="6">
    <location>
        <begin position="206"/>
        <end position="241"/>
    </location>
</feature>
<proteinExistence type="inferred from homology"/>